<feature type="compositionally biased region" description="Polar residues" evidence="1">
    <location>
        <begin position="1"/>
        <end position="10"/>
    </location>
</feature>
<sequence length="253" mass="29354">MQHSFRSLPSESPRKRYSEPGGGYPHTNPGGKARYDSVVSSRQHKEDLSEYYQSKREPKEDRGPKYTYFPITKEWQKEKSKLLDIPLEKFIRCSDMKQFYQDTPPLETLTVRGDGNCFFRAISAVVSGSEAEHMTVRTAVTKHVSDHPDMYRTFLMSRGGMTKYMSSMTRSREWATDTEIMATATLLRTVIMVYSPIQFGGKTEYHWQTFKPLDNPEMTYPVIYLSNKNEHFDPVLDVDSKDEPKPIPKSFEF</sequence>
<name>A0A8B8AKC1_CRAVI</name>
<protein>
    <submittedName>
        <fullName evidence="4">Uncharacterized protein LOC111102120</fullName>
    </submittedName>
</protein>
<reference evidence="4" key="1">
    <citation type="submission" date="2025-08" db="UniProtKB">
        <authorList>
            <consortium name="RefSeq"/>
        </authorList>
    </citation>
    <scope>IDENTIFICATION</scope>
    <source>
        <tissue evidence="4">Whole sample</tissue>
    </source>
</reference>
<dbReference type="RefSeq" id="XP_022290479.1">
    <property type="nucleotide sequence ID" value="XM_022434771.1"/>
</dbReference>
<proteinExistence type="predicted"/>
<evidence type="ECO:0000313" key="4">
    <source>
        <dbReference type="RefSeq" id="XP_022290479.1"/>
    </source>
</evidence>
<evidence type="ECO:0000259" key="2">
    <source>
        <dbReference type="PROSITE" id="PS50802"/>
    </source>
</evidence>
<keyword evidence="3" id="KW-1185">Reference proteome</keyword>
<evidence type="ECO:0000313" key="3">
    <source>
        <dbReference type="Proteomes" id="UP000694844"/>
    </source>
</evidence>
<dbReference type="OrthoDB" id="6095088at2759"/>
<dbReference type="PROSITE" id="PS50802">
    <property type="entry name" value="OTU"/>
    <property type="match status" value="1"/>
</dbReference>
<dbReference type="GO" id="GO:0004843">
    <property type="term" value="F:cysteine-type deubiquitinase activity"/>
    <property type="evidence" value="ECO:0007669"/>
    <property type="project" value="TreeGrafter"/>
</dbReference>
<organism evidence="3 4">
    <name type="scientific">Crassostrea virginica</name>
    <name type="common">Eastern oyster</name>
    <dbReference type="NCBI Taxonomy" id="6565"/>
    <lineage>
        <taxon>Eukaryota</taxon>
        <taxon>Metazoa</taxon>
        <taxon>Spiralia</taxon>
        <taxon>Lophotrochozoa</taxon>
        <taxon>Mollusca</taxon>
        <taxon>Bivalvia</taxon>
        <taxon>Autobranchia</taxon>
        <taxon>Pteriomorphia</taxon>
        <taxon>Ostreida</taxon>
        <taxon>Ostreoidea</taxon>
        <taxon>Ostreidae</taxon>
        <taxon>Crassostrea</taxon>
    </lineage>
</organism>
<dbReference type="PANTHER" id="PTHR12419">
    <property type="entry name" value="OTU DOMAIN CONTAINING PROTEIN"/>
    <property type="match status" value="1"/>
</dbReference>
<dbReference type="InterPro" id="IPR038765">
    <property type="entry name" value="Papain-like_cys_pep_sf"/>
</dbReference>
<dbReference type="Gene3D" id="3.90.70.80">
    <property type="match status" value="1"/>
</dbReference>
<feature type="compositionally biased region" description="Basic and acidic residues" evidence="1">
    <location>
        <begin position="43"/>
        <end position="64"/>
    </location>
</feature>
<accession>A0A8B8AKC1</accession>
<dbReference type="KEGG" id="cvn:111102120"/>
<dbReference type="InterPro" id="IPR050704">
    <property type="entry name" value="Peptidase_C85-like"/>
</dbReference>
<dbReference type="GeneID" id="111102120"/>
<dbReference type="CDD" id="cd22755">
    <property type="entry name" value="OTU_CeDUB-like"/>
    <property type="match status" value="1"/>
</dbReference>
<evidence type="ECO:0000256" key="1">
    <source>
        <dbReference type="SAM" id="MobiDB-lite"/>
    </source>
</evidence>
<feature type="region of interest" description="Disordered" evidence="1">
    <location>
        <begin position="1"/>
        <end position="66"/>
    </location>
</feature>
<dbReference type="AlphaFoldDB" id="A0A8B8AKC1"/>
<feature type="domain" description="OTU" evidence="2">
    <location>
        <begin position="106"/>
        <end position="238"/>
    </location>
</feature>
<gene>
    <name evidence="4" type="primary">LOC111102120</name>
</gene>
<dbReference type="InterPro" id="IPR003323">
    <property type="entry name" value="OTU_dom"/>
</dbReference>
<dbReference type="Proteomes" id="UP000694844">
    <property type="component" value="Chromosome 6"/>
</dbReference>
<dbReference type="Pfam" id="PF02338">
    <property type="entry name" value="OTU"/>
    <property type="match status" value="1"/>
</dbReference>
<dbReference type="GO" id="GO:0016579">
    <property type="term" value="P:protein deubiquitination"/>
    <property type="evidence" value="ECO:0007669"/>
    <property type="project" value="TreeGrafter"/>
</dbReference>
<dbReference type="SUPFAM" id="SSF54001">
    <property type="entry name" value="Cysteine proteinases"/>
    <property type="match status" value="1"/>
</dbReference>